<dbReference type="PANTHER" id="PTHR44314:SF1">
    <property type="entry name" value="CILIA- AND FLAGELLA-ASSOCIATED PROTEIN 70"/>
    <property type="match status" value="1"/>
</dbReference>
<evidence type="ECO:0000313" key="4">
    <source>
        <dbReference type="Proteomes" id="UP000694565"/>
    </source>
</evidence>
<accession>A0A8C2WCE1</accession>
<reference evidence="3" key="2">
    <citation type="submission" date="2025-09" db="UniProtKB">
        <authorList>
            <consortium name="Ensembl"/>
        </authorList>
    </citation>
    <scope>IDENTIFICATION</scope>
</reference>
<organism evidence="3 4">
    <name type="scientific">Cyclopterus lumpus</name>
    <name type="common">Lumpsucker</name>
    <dbReference type="NCBI Taxonomy" id="8103"/>
    <lineage>
        <taxon>Eukaryota</taxon>
        <taxon>Metazoa</taxon>
        <taxon>Chordata</taxon>
        <taxon>Craniata</taxon>
        <taxon>Vertebrata</taxon>
        <taxon>Euteleostomi</taxon>
        <taxon>Actinopterygii</taxon>
        <taxon>Neopterygii</taxon>
        <taxon>Teleostei</taxon>
        <taxon>Neoteleostei</taxon>
        <taxon>Acanthomorphata</taxon>
        <taxon>Eupercaria</taxon>
        <taxon>Perciformes</taxon>
        <taxon>Cottioidei</taxon>
        <taxon>Cottales</taxon>
        <taxon>Cyclopteridae</taxon>
        <taxon>Cyclopterus</taxon>
    </lineage>
</organism>
<dbReference type="PANTHER" id="PTHR44314">
    <property type="entry name" value="CILIA- AND FLAGELLA-ASSOCIATED PROTEIN 70"/>
    <property type="match status" value="1"/>
</dbReference>
<dbReference type="GO" id="GO:0003341">
    <property type="term" value="P:cilium movement"/>
    <property type="evidence" value="ECO:0007669"/>
    <property type="project" value="TreeGrafter"/>
</dbReference>
<reference evidence="3" key="1">
    <citation type="submission" date="2025-08" db="UniProtKB">
        <authorList>
            <consortium name="Ensembl"/>
        </authorList>
    </citation>
    <scope>IDENTIFICATION</scope>
</reference>
<dbReference type="GeneTree" id="ENSGT00390000013319"/>
<dbReference type="Ensembl" id="ENSCLMT00005001697.1">
    <property type="protein sequence ID" value="ENSCLMP00005001605.1"/>
    <property type="gene ID" value="ENSCLMG00005000872.1"/>
</dbReference>
<evidence type="ECO:0000256" key="2">
    <source>
        <dbReference type="ARBA" id="ARBA00022803"/>
    </source>
</evidence>
<dbReference type="GO" id="GO:0060271">
    <property type="term" value="P:cilium assembly"/>
    <property type="evidence" value="ECO:0007669"/>
    <property type="project" value="TreeGrafter"/>
</dbReference>
<dbReference type="InterPro" id="IPR052628">
    <property type="entry name" value="CFAP70"/>
</dbReference>
<protein>
    <submittedName>
        <fullName evidence="3">Uncharacterized protein</fullName>
    </submittedName>
</protein>
<dbReference type="SUPFAM" id="SSF48452">
    <property type="entry name" value="TPR-like"/>
    <property type="match status" value="1"/>
</dbReference>
<dbReference type="GO" id="GO:0031514">
    <property type="term" value="C:motile cilium"/>
    <property type="evidence" value="ECO:0007669"/>
    <property type="project" value="TreeGrafter"/>
</dbReference>
<name>A0A8C2WCE1_CYCLU</name>
<proteinExistence type="predicted"/>
<dbReference type="InterPro" id="IPR011990">
    <property type="entry name" value="TPR-like_helical_dom_sf"/>
</dbReference>
<keyword evidence="1" id="KW-0677">Repeat</keyword>
<dbReference type="AlphaFoldDB" id="A0A8C2WCE1"/>
<evidence type="ECO:0000313" key="3">
    <source>
        <dbReference type="Ensembl" id="ENSCLMP00005001605.1"/>
    </source>
</evidence>
<dbReference type="GO" id="GO:0070062">
    <property type="term" value="C:extracellular exosome"/>
    <property type="evidence" value="ECO:0007669"/>
    <property type="project" value="TreeGrafter"/>
</dbReference>
<evidence type="ECO:0000256" key="1">
    <source>
        <dbReference type="ARBA" id="ARBA00022737"/>
    </source>
</evidence>
<sequence>MAEQALFLDRQSDGGRSVSYHLLLAQLQLLQEDHRGAAASLEEALAHSDKVLEADAWALTGHCHFLRAALTDARESYEWSLNFLRPPSDSHLVHLRLGSICLQQEKLEQLCVAEDALTEANHLNSQNAEVWAYLSLICLRVSDDLETVQAPPPLEKEALLKEFVELKDRLRFSPLASCFGPSS</sequence>
<keyword evidence="4" id="KW-1185">Reference proteome</keyword>
<dbReference type="Gene3D" id="1.25.40.10">
    <property type="entry name" value="Tetratricopeptide repeat domain"/>
    <property type="match status" value="1"/>
</dbReference>
<dbReference type="Proteomes" id="UP000694565">
    <property type="component" value="Unplaced"/>
</dbReference>
<keyword evidence="2" id="KW-0802">TPR repeat</keyword>